<dbReference type="EMBL" id="KQ947435">
    <property type="protein sequence ID" value="KUJ08577.1"/>
    <property type="molecule type" value="Genomic_DNA"/>
</dbReference>
<evidence type="ECO:0000259" key="8">
    <source>
        <dbReference type="SMART" id="SM01082"/>
    </source>
</evidence>
<dbReference type="GO" id="GO:0005634">
    <property type="term" value="C:nucleus"/>
    <property type="evidence" value="ECO:0007669"/>
    <property type="project" value="UniProtKB-SubCell"/>
</dbReference>
<evidence type="ECO:0000256" key="6">
    <source>
        <dbReference type="ARBA" id="ARBA00025877"/>
    </source>
</evidence>
<evidence type="ECO:0000256" key="4">
    <source>
        <dbReference type="ARBA" id="ARBA00023186"/>
    </source>
</evidence>
<dbReference type="InParanoid" id="A0A132BA84"/>
<evidence type="ECO:0000313" key="9">
    <source>
        <dbReference type="EMBL" id="KUJ08577.1"/>
    </source>
</evidence>
<evidence type="ECO:0000256" key="7">
    <source>
        <dbReference type="SAM" id="MobiDB-lite"/>
    </source>
</evidence>
<protein>
    <recommendedName>
        <fullName evidence="8">Histone chaperone domain-containing protein</fullName>
    </recommendedName>
</protein>
<comment type="function">
    <text evidence="1">Forms a chaperone-bound H2A.Z-H2B complex that acts as a source for SWR1 complex-dependent H2A to H2A.Z histone replacement in chromatin.</text>
</comment>
<comment type="subunit">
    <text evidence="6">Forms a heterotrimer with H2A.Z-H2B, stabilizing the association of the histone dimer. Also, with a lower affinity, forms a heterotrimer with H2A-H2B.</text>
</comment>
<keyword evidence="10" id="KW-1185">Reference proteome</keyword>
<name>A0A132BA84_MOLSC</name>
<accession>A0A132BA84</accession>
<feature type="domain" description="Histone chaperone" evidence="8">
    <location>
        <begin position="1"/>
        <end position="32"/>
    </location>
</feature>
<dbReference type="KEGG" id="psco:LY89DRAFT_691007"/>
<evidence type="ECO:0000313" key="10">
    <source>
        <dbReference type="Proteomes" id="UP000070700"/>
    </source>
</evidence>
<feature type="region of interest" description="Disordered" evidence="7">
    <location>
        <begin position="1"/>
        <end position="55"/>
    </location>
</feature>
<feature type="compositionally biased region" description="Acidic residues" evidence="7">
    <location>
        <begin position="31"/>
        <end position="55"/>
    </location>
</feature>
<comment type="similarity">
    <text evidence="3">Belongs to the CHZ1 family.</text>
</comment>
<dbReference type="Pfam" id="PF09649">
    <property type="entry name" value="CHZ"/>
    <property type="match status" value="1"/>
</dbReference>
<sequence length="55" mass="6314">MEEISTENIIPSGRRTRGRNIDFAKAAAEMPAEDDEDEDEDDDFEAPDEDEEMKH</sequence>
<evidence type="ECO:0000256" key="1">
    <source>
        <dbReference type="ARBA" id="ARBA00002212"/>
    </source>
</evidence>
<dbReference type="STRING" id="149040.A0A132BA84"/>
<evidence type="ECO:0000256" key="5">
    <source>
        <dbReference type="ARBA" id="ARBA00023242"/>
    </source>
</evidence>
<gene>
    <name evidence="9" type="ORF">LY89DRAFT_691007</name>
</gene>
<dbReference type="InterPro" id="IPR019098">
    <property type="entry name" value="Histone_chaperone_domain_CHZ"/>
</dbReference>
<comment type="subcellular location">
    <subcellularLocation>
        <location evidence="2">Nucleus</location>
    </subcellularLocation>
</comment>
<dbReference type="AlphaFoldDB" id="A0A132BA84"/>
<dbReference type="GeneID" id="28825935"/>
<reference evidence="9 10" key="1">
    <citation type="submission" date="2015-10" db="EMBL/GenBank/DDBJ databases">
        <title>Full genome of DAOMC 229536 Phialocephala scopiformis, a fungal endophyte of spruce producing the potent anti-insectan compound rugulosin.</title>
        <authorList>
            <consortium name="DOE Joint Genome Institute"/>
            <person name="Walker A.K."/>
            <person name="Frasz S.L."/>
            <person name="Seifert K.A."/>
            <person name="Miller J.D."/>
            <person name="Mondo S.J."/>
            <person name="Labutti K."/>
            <person name="Lipzen A."/>
            <person name="Dockter R."/>
            <person name="Kennedy M."/>
            <person name="Grigoriev I.V."/>
            <person name="Spatafora J.W."/>
        </authorList>
    </citation>
    <scope>NUCLEOTIDE SEQUENCE [LARGE SCALE GENOMIC DNA]</scope>
    <source>
        <strain evidence="9 10">CBS 120377</strain>
    </source>
</reference>
<evidence type="ECO:0000256" key="2">
    <source>
        <dbReference type="ARBA" id="ARBA00004123"/>
    </source>
</evidence>
<organism evidence="9 10">
    <name type="scientific">Mollisia scopiformis</name>
    <name type="common">Conifer needle endophyte fungus</name>
    <name type="synonym">Phialocephala scopiformis</name>
    <dbReference type="NCBI Taxonomy" id="149040"/>
    <lineage>
        <taxon>Eukaryota</taxon>
        <taxon>Fungi</taxon>
        <taxon>Dikarya</taxon>
        <taxon>Ascomycota</taxon>
        <taxon>Pezizomycotina</taxon>
        <taxon>Leotiomycetes</taxon>
        <taxon>Helotiales</taxon>
        <taxon>Mollisiaceae</taxon>
        <taxon>Mollisia</taxon>
    </lineage>
</organism>
<dbReference type="RefSeq" id="XP_018062932.1">
    <property type="nucleotide sequence ID" value="XM_018216209.1"/>
</dbReference>
<dbReference type="Proteomes" id="UP000070700">
    <property type="component" value="Unassembled WGS sequence"/>
</dbReference>
<keyword evidence="4" id="KW-0143">Chaperone</keyword>
<evidence type="ECO:0000256" key="3">
    <source>
        <dbReference type="ARBA" id="ARBA00008057"/>
    </source>
</evidence>
<dbReference type="SMART" id="SM01082">
    <property type="entry name" value="CHZ"/>
    <property type="match status" value="1"/>
</dbReference>
<proteinExistence type="inferred from homology"/>
<keyword evidence="5" id="KW-0539">Nucleus</keyword>